<keyword evidence="2" id="KW-0732">Signal</keyword>
<dbReference type="PANTHER" id="PTHR46013">
    <property type="entry name" value="VASCULAR CELL ADHESION MOLECULE 1"/>
    <property type="match status" value="1"/>
</dbReference>
<dbReference type="Pfam" id="PF13927">
    <property type="entry name" value="Ig_3"/>
    <property type="match status" value="1"/>
</dbReference>
<dbReference type="PROSITE" id="PS50835">
    <property type="entry name" value="IG_LIKE"/>
    <property type="match status" value="5"/>
</dbReference>
<dbReference type="InterPro" id="IPR003599">
    <property type="entry name" value="Ig_sub"/>
</dbReference>
<dbReference type="InterPro" id="IPR036179">
    <property type="entry name" value="Ig-like_dom_sf"/>
</dbReference>
<feature type="domain" description="Ig-like" evidence="3">
    <location>
        <begin position="127"/>
        <end position="210"/>
    </location>
</feature>
<feature type="transmembrane region" description="Helical" evidence="1">
    <location>
        <begin position="665"/>
        <end position="689"/>
    </location>
</feature>
<dbReference type="InterPro" id="IPR003598">
    <property type="entry name" value="Ig_sub2"/>
</dbReference>
<evidence type="ECO:0000256" key="1">
    <source>
        <dbReference type="SAM" id="Phobius"/>
    </source>
</evidence>
<dbReference type="RefSeq" id="XP_045564941.1">
    <property type="nucleotide sequence ID" value="XM_045708985.1"/>
</dbReference>
<feature type="domain" description="Ig-like" evidence="3">
    <location>
        <begin position="574"/>
        <end position="657"/>
    </location>
</feature>
<dbReference type="InterPro" id="IPR007110">
    <property type="entry name" value="Ig-like_dom"/>
</dbReference>
<dbReference type="SMART" id="SM00409">
    <property type="entry name" value="IG"/>
    <property type="match status" value="6"/>
</dbReference>
<name>A0ABM3E1J8_SALSA</name>
<keyword evidence="1" id="KW-0472">Membrane</keyword>
<evidence type="ECO:0000313" key="5">
    <source>
        <dbReference type="RefSeq" id="XP_045564941.1"/>
    </source>
</evidence>
<dbReference type="PANTHER" id="PTHR46013:SF4">
    <property type="entry name" value="B-CELL RECEPTOR CD22-RELATED"/>
    <property type="match status" value="1"/>
</dbReference>
<keyword evidence="1" id="KW-0812">Transmembrane</keyword>
<feature type="domain" description="Ig-like" evidence="3">
    <location>
        <begin position="486"/>
        <end position="567"/>
    </location>
</feature>
<keyword evidence="5 6" id="KW-0675">Receptor</keyword>
<feature type="domain" description="Ig-like" evidence="3">
    <location>
        <begin position="397"/>
        <end position="479"/>
    </location>
</feature>
<keyword evidence="4" id="KW-1185">Reference proteome</keyword>
<organism evidence="4 5">
    <name type="scientific">Salmo salar</name>
    <name type="common">Atlantic salmon</name>
    <dbReference type="NCBI Taxonomy" id="8030"/>
    <lineage>
        <taxon>Eukaryota</taxon>
        <taxon>Metazoa</taxon>
        <taxon>Chordata</taxon>
        <taxon>Craniata</taxon>
        <taxon>Vertebrata</taxon>
        <taxon>Euteleostomi</taxon>
        <taxon>Actinopterygii</taxon>
        <taxon>Neopterygii</taxon>
        <taxon>Teleostei</taxon>
        <taxon>Protacanthopterygii</taxon>
        <taxon>Salmoniformes</taxon>
        <taxon>Salmonidae</taxon>
        <taxon>Salmoninae</taxon>
        <taxon>Salmo</taxon>
    </lineage>
</organism>
<dbReference type="RefSeq" id="XP_045564945.1">
    <property type="nucleotide sequence ID" value="XM_045708989.1"/>
</dbReference>
<dbReference type="SMART" id="SM00408">
    <property type="entry name" value="IGc2"/>
    <property type="match status" value="4"/>
</dbReference>
<dbReference type="InterPro" id="IPR013783">
    <property type="entry name" value="Ig-like_fold"/>
</dbReference>
<protein>
    <submittedName>
        <fullName evidence="5 6">B-cell receptor CD22 isoform X6</fullName>
    </submittedName>
</protein>
<dbReference type="SUPFAM" id="SSF48726">
    <property type="entry name" value="Immunoglobulin"/>
    <property type="match status" value="7"/>
</dbReference>
<feature type="domain" description="Ig-like" evidence="3">
    <location>
        <begin position="315"/>
        <end position="396"/>
    </location>
</feature>
<accession>A0ABM3E1J8</accession>
<dbReference type="GeneID" id="106592614"/>
<gene>
    <name evidence="5 6" type="primary">LOC106592614</name>
</gene>
<sequence>MALRTQGSVLVVFLWPVAVVLGQNGWSVTYTTQSICTLEGSTVELTCSYTYPSSYTVTTTFWFTKMETGVEPEDIGQDPENAGRLEYHGDKKNGHTLRITDLRESDSATYKFRFITDQTGGRYYGDPGVTLSATALQVKVTPTRSATSKTLTCSTTCTLTGNPTYIWYKNGQSLYWPTSQQYTVRTSETESYSCAVKGHEDLHSPAVCVQGQSCNRVTYTKRIICVLKGSTVDISCTYVGYYSTKSSFWFRSDKSTPEDLPRDPGYAGRVKYTDKETWRNEGPSILRITDLIEEDSAEYRFTFKTYNFEWGHSFPGTTLSVTGLQVKVTPAAEGQKTLTCSTTCTLTDNPTYIWYKNGQNVQDNSSPMYSISSEDADSYYCAVKGHNGLSSPAVYKPKTTVSVSPSGEIVEGSSVTLTCSSDANPPVQSYTWWYKKNGGDYQSMTGPQHVFNQIQSSDSGEYYCESQNEMGTDRSSTINMDVKYDPKSTSVSVSTSGEIVEGSSVTLTCSSDANPPVDKYTWYKKNGASLTGSEKTYNFTTISSEDRGEYYCGAENKYGHLNSSSVSVDVQYGPKNTSVSVSPSGEIVEGSSVTLTCSSDANPPVDKYTWYFQNKTFQNGFGQMYNISKFKSKDNGHYHCEAWNGRGSMNSTALMISLPGKQTSVMNAAVGIIVVVLVLILCLSGLMWFRKKSSKSISETRDTSENVQGDSSPVYDNISGMAMAPTATQTAATVVQDDVHYASVHFSRFKIQEVPLYSTVQLHQPQKQDEDVQYDAVKFNCPSYANRPTAAQTADEDSYVLYSTVNKPRTKKT</sequence>
<evidence type="ECO:0000313" key="6">
    <source>
        <dbReference type="RefSeq" id="XP_045564945.1"/>
    </source>
</evidence>
<evidence type="ECO:0000259" key="3">
    <source>
        <dbReference type="PROSITE" id="PS50835"/>
    </source>
</evidence>
<feature type="signal peptide" evidence="2">
    <location>
        <begin position="1"/>
        <end position="22"/>
    </location>
</feature>
<dbReference type="Gene3D" id="2.60.40.10">
    <property type="entry name" value="Immunoglobulins"/>
    <property type="match status" value="7"/>
</dbReference>
<evidence type="ECO:0000256" key="2">
    <source>
        <dbReference type="SAM" id="SignalP"/>
    </source>
</evidence>
<dbReference type="Pfam" id="PF13895">
    <property type="entry name" value="Ig_2"/>
    <property type="match status" value="3"/>
</dbReference>
<dbReference type="Proteomes" id="UP001652741">
    <property type="component" value="Chromosome ssa02"/>
</dbReference>
<evidence type="ECO:0000313" key="4">
    <source>
        <dbReference type="Proteomes" id="UP001652741"/>
    </source>
</evidence>
<feature type="chain" id="PRO_5045024336" evidence="2">
    <location>
        <begin position="23"/>
        <end position="813"/>
    </location>
</feature>
<reference evidence="5 6" key="1">
    <citation type="submission" date="2025-05" db="UniProtKB">
        <authorList>
            <consortium name="RefSeq"/>
        </authorList>
    </citation>
    <scope>IDENTIFICATION</scope>
</reference>
<proteinExistence type="predicted"/>
<keyword evidence="1" id="KW-1133">Transmembrane helix</keyword>